<sequence length="39" mass="4185">MEVSLAHDALVRDSKNASGGVLAFSAPAWRDLISWLGSR</sequence>
<protein>
    <submittedName>
        <fullName evidence="2">DUF397 domain-containing protein</fullName>
    </submittedName>
</protein>
<evidence type="ECO:0000259" key="1">
    <source>
        <dbReference type="Pfam" id="PF04149"/>
    </source>
</evidence>
<gene>
    <name evidence="2" type="ORF">SK803_15720</name>
</gene>
<dbReference type="InterPro" id="IPR007278">
    <property type="entry name" value="DUF397"/>
</dbReference>
<accession>A0ABU4T134</accession>
<feature type="domain" description="DUF397" evidence="1">
    <location>
        <begin position="2"/>
        <end position="34"/>
    </location>
</feature>
<proteinExistence type="predicted"/>
<reference evidence="2 3" key="1">
    <citation type="submission" date="2023-11" db="EMBL/GenBank/DDBJ databases">
        <title>Lentzea sokolovensis, sp. nov., Lentzea kristufkii, sp. nov., and Lentzea miocenensis, sp. nov., rare actinobacteria from Sokolov Coal Basin, Miocene lacustrine sediment, Czech Republic.</title>
        <authorList>
            <person name="Lara A."/>
            <person name="Kotroba L."/>
            <person name="Nouioui I."/>
            <person name="Neumann-Schaal M."/>
            <person name="Mast Y."/>
            <person name="Chronakova A."/>
        </authorList>
    </citation>
    <scope>NUCLEOTIDE SEQUENCE [LARGE SCALE GENOMIC DNA]</scope>
    <source>
        <strain evidence="2 3">BCCO 10_0856</strain>
    </source>
</reference>
<dbReference type="Proteomes" id="UP001285521">
    <property type="component" value="Unassembled WGS sequence"/>
</dbReference>
<keyword evidence="3" id="KW-1185">Reference proteome</keyword>
<dbReference type="Pfam" id="PF04149">
    <property type="entry name" value="DUF397"/>
    <property type="match status" value="1"/>
</dbReference>
<evidence type="ECO:0000313" key="2">
    <source>
        <dbReference type="EMBL" id="MDX8031673.1"/>
    </source>
</evidence>
<dbReference type="EMBL" id="JAXAVW010000011">
    <property type="protein sequence ID" value="MDX8031673.1"/>
    <property type="molecule type" value="Genomic_DNA"/>
</dbReference>
<comment type="caution">
    <text evidence="2">The sequence shown here is derived from an EMBL/GenBank/DDBJ whole genome shotgun (WGS) entry which is preliminary data.</text>
</comment>
<evidence type="ECO:0000313" key="3">
    <source>
        <dbReference type="Proteomes" id="UP001285521"/>
    </source>
</evidence>
<name>A0ABU4T134_9PSEU</name>
<organism evidence="2 3">
    <name type="scientific">Lentzea miocenica</name>
    <dbReference type="NCBI Taxonomy" id="3095431"/>
    <lineage>
        <taxon>Bacteria</taxon>
        <taxon>Bacillati</taxon>
        <taxon>Actinomycetota</taxon>
        <taxon>Actinomycetes</taxon>
        <taxon>Pseudonocardiales</taxon>
        <taxon>Pseudonocardiaceae</taxon>
        <taxon>Lentzea</taxon>
    </lineage>
</organism>
<dbReference type="RefSeq" id="WP_319966716.1">
    <property type="nucleotide sequence ID" value="NZ_JAXAVW010000011.1"/>
</dbReference>